<feature type="transmembrane region" description="Helical" evidence="6">
    <location>
        <begin position="737"/>
        <end position="759"/>
    </location>
</feature>
<sequence>MVTTLMRLFFVAAILLMIVIIAAHPERIQIDTSLQDLNPESEADQGVTVAKDTLLKDISQRFIVVIKAEDEKTLAQATSALKKDYSAIPELSLIMADTQAQDYLQALAPYKYALLTSQQKERLLNKSAEELARQAQQKLYQIGNGVRLVPFEEDPLGWYSDFVLQHVQDFSINDDSQHAQLKFNTITVLINTPVEGLAAQENLYERINEVKRSVESAYSVTILQSGMFFFAVDSAQSAKGDIQLIAIGSVLGILVLMLLVFRSLLPLTLSITSIVIGVSFGIFVNTMVFGGIHIFTIVFGASLIGIVVDYSLHYFYHFLVNDKQHLSQPTRDKSKSTLHRAMFLSMLTSLIGYGALALSDLVLLQKVALFSCSGLLLAWMSVMVLGPFIAKRPITARQTLLMSVVAGVRRLFATKQIGFVAVGLGISIAATVWLYTTDVDINDDPRRFFMVSEQLLNNEQEVAALAQVYEPGRYFIVHGKAEADVYSTLKRFYQSVGESRQYLTSVLDWLPSSEEQIANHKLQEKLYQEDGVLARFYERLGMDPRMAEAPRNAWLAAREKRLNFDNLRQSLPALPPLWVEYNNTIYSFVLLKKGSDLNTLSQASEGLDNIEYSNALGSAIEALADQREKGLHMLLLAYVLLAVMLLVTYRKTSAVALLLIPICASALAIAALVALQQPITIFHIMALFLVLGLGMDYLIFAREMVEKADVTQQAILLSAMTSLLSFGLLAFSDMPAISAFGSTILIGNSINFVAAISLFNHTKDA</sequence>
<dbReference type="SUPFAM" id="SSF82866">
    <property type="entry name" value="Multidrug efflux transporter AcrB transmembrane domain"/>
    <property type="match status" value="2"/>
</dbReference>
<evidence type="ECO:0000313" key="9">
    <source>
        <dbReference type="Proteomes" id="UP000275281"/>
    </source>
</evidence>
<dbReference type="EMBL" id="RPOK01000005">
    <property type="protein sequence ID" value="RPJ65410.1"/>
    <property type="molecule type" value="Genomic_DNA"/>
</dbReference>
<feature type="transmembrane region" description="Helical" evidence="6">
    <location>
        <begin position="294"/>
        <end position="316"/>
    </location>
</feature>
<dbReference type="Pfam" id="PF03176">
    <property type="entry name" value="MMPL"/>
    <property type="match status" value="1"/>
</dbReference>
<evidence type="ECO:0000256" key="4">
    <source>
        <dbReference type="ARBA" id="ARBA00022989"/>
    </source>
</evidence>
<gene>
    <name evidence="8" type="ORF">DRW07_16030</name>
</gene>
<keyword evidence="5 6" id="KW-0472">Membrane</keyword>
<dbReference type="Proteomes" id="UP000275281">
    <property type="component" value="Unassembled WGS sequence"/>
</dbReference>
<feature type="transmembrane region" description="Helical" evidence="6">
    <location>
        <begin position="242"/>
        <end position="261"/>
    </location>
</feature>
<evidence type="ECO:0000256" key="6">
    <source>
        <dbReference type="SAM" id="Phobius"/>
    </source>
</evidence>
<keyword evidence="3 6" id="KW-0812">Transmembrane</keyword>
<dbReference type="InterPro" id="IPR050545">
    <property type="entry name" value="Mycobact_MmpL"/>
</dbReference>
<feature type="transmembrane region" description="Helical" evidence="6">
    <location>
        <begin position="337"/>
        <end position="356"/>
    </location>
</feature>
<dbReference type="PANTHER" id="PTHR33406:SF13">
    <property type="entry name" value="MEMBRANE PROTEIN YDFJ"/>
    <property type="match status" value="1"/>
</dbReference>
<evidence type="ECO:0000256" key="2">
    <source>
        <dbReference type="ARBA" id="ARBA00022475"/>
    </source>
</evidence>
<evidence type="ECO:0000313" key="8">
    <source>
        <dbReference type="EMBL" id="RPJ65410.1"/>
    </source>
</evidence>
<evidence type="ECO:0000256" key="1">
    <source>
        <dbReference type="ARBA" id="ARBA00004651"/>
    </source>
</evidence>
<evidence type="ECO:0000256" key="3">
    <source>
        <dbReference type="ARBA" id="ARBA00022692"/>
    </source>
</evidence>
<evidence type="ECO:0000259" key="7">
    <source>
        <dbReference type="Pfam" id="PF03176"/>
    </source>
</evidence>
<dbReference type="AlphaFoldDB" id="A0A3N5XXZ0"/>
<dbReference type="InterPro" id="IPR004869">
    <property type="entry name" value="MMPL_dom"/>
</dbReference>
<feature type="transmembrane region" description="Helical" evidence="6">
    <location>
        <begin position="654"/>
        <end position="675"/>
    </location>
</feature>
<evidence type="ECO:0000256" key="5">
    <source>
        <dbReference type="ARBA" id="ARBA00023136"/>
    </source>
</evidence>
<dbReference type="Gene3D" id="1.20.1640.10">
    <property type="entry name" value="Multidrug efflux transporter AcrB transmembrane domain"/>
    <property type="match status" value="1"/>
</dbReference>
<feature type="transmembrane region" description="Helical" evidence="6">
    <location>
        <begin position="268"/>
        <end position="288"/>
    </location>
</feature>
<feature type="transmembrane region" description="Helical" evidence="6">
    <location>
        <begin position="411"/>
        <end position="435"/>
    </location>
</feature>
<feature type="transmembrane region" description="Helical" evidence="6">
    <location>
        <begin position="368"/>
        <end position="390"/>
    </location>
</feature>
<feature type="transmembrane region" description="Helical" evidence="6">
    <location>
        <begin position="681"/>
        <end position="701"/>
    </location>
</feature>
<feature type="transmembrane region" description="Helical" evidence="6">
    <location>
        <begin position="630"/>
        <end position="647"/>
    </location>
</feature>
<keyword evidence="2" id="KW-1003">Cell membrane</keyword>
<protein>
    <recommendedName>
        <fullName evidence="7">Membrane transport protein MMPL domain-containing protein</fullName>
    </recommendedName>
</protein>
<keyword evidence="4 6" id="KW-1133">Transmembrane helix</keyword>
<keyword evidence="9" id="KW-1185">Reference proteome</keyword>
<comment type="caution">
    <text evidence="8">The sequence shown here is derived from an EMBL/GenBank/DDBJ whole genome shotgun (WGS) entry which is preliminary data.</text>
</comment>
<proteinExistence type="predicted"/>
<accession>A0A3N5XXZ0</accession>
<feature type="domain" description="Membrane transport protein MMPL" evidence="7">
    <location>
        <begin position="163"/>
        <end position="390"/>
    </location>
</feature>
<dbReference type="PANTHER" id="PTHR33406">
    <property type="entry name" value="MEMBRANE PROTEIN MJ1562-RELATED"/>
    <property type="match status" value="1"/>
</dbReference>
<name>A0A3N5XXZ0_9ALTE</name>
<reference evidence="8 9" key="1">
    <citation type="submission" date="2018-11" db="EMBL/GenBank/DDBJ databases">
        <authorList>
            <person name="Ye M.-Q."/>
            <person name="Du Z.-J."/>
        </authorList>
    </citation>
    <scope>NUCLEOTIDE SEQUENCE [LARGE SCALE GENOMIC DNA]</scope>
    <source>
        <strain evidence="8 9">U0105</strain>
    </source>
</reference>
<dbReference type="GO" id="GO:0005886">
    <property type="term" value="C:plasma membrane"/>
    <property type="evidence" value="ECO:0007669"/>
    <property type="project" value="UniProtKB-SubCell"/>
</dbReference>
<organism evidence="8 9">
    <name type="scientific">Alteromonas sediminis</name>
    <dbReference type="NCBI Taxonomy" id="2259342"/>
    <lineage>
        <taxon>Bacteria</taxon>
        <taxon>Pseudomonadati</taxon>
        <taxon>Pseudomonadota</taxon>
        <taxon>Gammaproteobacteria</taxon>
        <taxon>Alteromonadales</taxon>
        <taxon>Alteromonadaceae</taxon>
        <taxon>Alteromonas/Salinimonas group</taxon>
        <taxon>Alteromonas</taxon>
    </lineage>
</organism>
<feature type="transmembrane region" description="Helical" evidence="6">
    <location>
        <begin position="713"/>
        <end position="731"/>
    </location>
</feature>
<dbReference type="OrthoDB" id="9780358at2"/>
<comment type="subcellular location">
    <subcellularLocation>
        <location evidence="1">Cell membrane</location>
        <topology evidence="1">Multi-pass membrane protein</topology>
    </subcellularLocation>
</comment>
<dbReference type="RefSeq" id="WP_124028957.1">
    <property type="nucleotide sequence ID" value="NZ_JBHRSN010000014.1"/>
</dbReference>